<name>A0A506UEH7_9HYPH</name>
<dbReference type="GO" id="GO:0016491">
    <property type="term" value="F:oxidoreductase activity"/>
    <property type="evidence" value="ECO:0007669"/>
    <property type="project" value="UniProtKB-KW"/>
</dbReference>
<evidence type="ECO:0000256" key="2">
    <source>
        <dbReference type="ARBA" id="ARBA00023002"/>
    </source>
</evidence>
<evidence type="ECO:0000313" key="3">
    <source>
        <dbReference type="EMBL" id="TPW32058.1"/>
    </source>
</evidence>
<dbReference type="InterPro" id="IPR002347">
    <property type="entry name" value="SDR_fam"/>
</dbReference>
<dbReference type="PANTHER" id="PTHR43639">
    <property type="entry name" value="OXIDOREDUCTASE, SHORT-CHAIN DEHYDROGENASE/REDUCTASE FAMILY (AFU_ORTHOLOGUE AFUA_5G02870)"/>
    <property type="match status" value="1"/>
</dbReference>
<dbReference type="PANTHER" id="PTHR43639:SF1">
    <property type="entry name" value="SHORT-CHAIN DEHYDROGENASE_REDUCTASE FAMILY PROTEIN"/>
    <property type="match status" value="1"/>
</dbReference>
<keyword evidence="2" id="KW-0560">Oxidoreductase</keyword>
<keyword evidence="4" id="KW-1185">Reference proteome</keyword>
<evidence type="ECO:0000313" key="4">
    <source>
        <dbReference type="Proteomes" id="UP000320314"/>
    </source>
</evidence>
<dbReference type="NCBIfam" id="NF006597">
    <property type="entry name" value="PRK09134.1"/>
    <property type="match status" value="1"/>
</dbReference>
<comment type="similarity">
    <text evidence="1">Belongs to the short-chain dehydrogenases/reductases (SDR) family.</text>
</comment>
<dbReference type="AlphaFoldDB" id="A0A506UEH7"/>
<dbReference type="OrthoDB" id="9786360at2"/>
<sequence length="253" mass="27363">MGEYRTALVTGGAKRIGRAIVEDLARNGFAVAVHANRSTDEAEALVGSIRSDGGRAAFVRADLTDVEQAENLIARASEALGPVDLLVNSASLFKEDTAERFDAGTWDAHFAIHARAPVLLAQRFAAQADLGDNPLVVNIVDQRVWRLTPEFFSYTLSKSTLWTATQTMAQGLAPRIRVNAIGPGPAMASEHQSAEDFEAQTARVPLERGPQADEFGRTIRYLYDCRSITGQMIALDGGQHLAWRTPDTVDVAG</sequence>
<evidence type="ECO:0000256" key="1">
    <source>
        <dbReference type="ARBA" id="ARBA00006484"/>
    </source>
</evidence>
<gene>
    <name evidence="3" type="ORF">FJU11_02415</name>
</gene>
<dbReference type="Proteomes" id="UP000320314">
    <property type="component" value="Unassembled WGS sequence"/>
</dbReference>
<dbReference type="InterPro" id="IPR036291">
    <property type="entry name" value="NAD(P)-bd_dom_sf"/>
</dbReference>
<dbReference type="PRINTS" id="PR00081">
    <property type="entry name" value="GDHRDH"/>
</dbReference>
<dbReference type="SUPFAM" id="SSF51735">
    <property type="entry name" value="NAD(P)-binding Rossmann-fold domains"/>
    <property type="match status" value="1"/>
</dbReference>
<comment type="caution">
    <text evidence="3">The sequence shown here is derived from an EMBL/GenBank/DDBJ whole genome shotgun (WGS) entry which is preliminary data.</text>
</comment>
<protein>
    <submittedName>
        <fullName evidence="3">SDR family oxidoreductase</fullName>
    </submittedName>
</protein>
<dbReference type="RefSeq" id="WP_141165414.1">
    <property type="nucleotide sequence ID" value="NZ_VHLH01000002.1"/>
</dbReference>
<organism evidence="3 4">
    <name type="scientific">Pararhizobium mangrovi</name>
    <dbReference type="NCBI Taxonomy" id="2590452"/>
    <lineage>
        <taxon>Bacteria</taxon>
        <taxon>Pseudomonadati</taxon>
        <taxon>Pseudomonadota</taxon>
        <taxon>Alphaproteobacteria</taxon>
        <taxon>Hyphomicrobiales</taxon>
        <taxon>Rhizobiaceae</taxon>
        <taxon>Rhizobium/Agrobacterium group</taxon>
        <taxon>Pararhizobium</taxon>
    </lineage>
</organism>
<dbReference type="EMBL" id="VHLH01000002">
    <property type="protein sequence ID" value="TPW32058.1"/>
    <property type="molecule type" value="Genomic_DNA"/>
</dbReference>
<accession>A0A506UEH7</accession>
<reference evidence="3 4" key="1">
    <citation type="submission" date="2019-06" db="EMBL/GenBank/DDBJ databases">
        <authorList>
            <person name="Li M."/>
        </authorList>
    </citation>
    <scope>NUCLEOTIDE SEQUENCE [LARGE SCALE GENOMIC DNA]</scope>
    <source>
        <strain evidence="3 4">BGMRC6574</strain>
    </source>
</reference>
<proteinExistence type="inferred from homology"/>
<dbReference type="Pfam" id="PF00106">
    <property type="entry name" value="adh_short"/>
    <property type="match status" value="1"/>
</dbReference>
<dbReference type="Gene3D" id="3.40.50.720">
    <property type="entry name" value="NAD(P)-binding Rossmann-like Domain"/>
    <property type="match status" value="1"/>
</dbReference>